<organism evidence="1 2">
    <name type="scientific">Meloidogyne enterolobii</name>
    <name type="common">Root-knot nematode worm</name>
    <name type="synonym">Meloidogyne mayaguensis</name>
    <dbReference type="NCBI Taxonomy" id="390850"/>
    <lineage>
        <taxon>Eukaryota</taxon>
        <taxon>Metazoa</taxon>
        <taxon>Ecdysozoa</taxon>
        <taxon>Nematoda</taxon>
        <taxon>Chromadorea</taxon>
        <taxon>Rhabditida</taxon>
        <taxon>Tylenchina</taxon>
        <taxon>Tylenchomorpha</taxon>
        <taxon>Tylenchoidea</taxon>
        <taxon>Meloidogynidae</taxon>
        <taxon>Meloidogyninae</taxon>
        <taxon>Meloidogyne</taxon>
    </lineage>
</organism>
<accession>A0ACB0Z8A6</accession>
<reference evidence="1" key="1">
    <citation type="submission" date="2023-11" db="EMBL/GenBank/DDBJ databases">
        <authorList>
            <person name="Poullet M."/>
        </authorList>
    </citation>
    <scope>NUCLEOTIDE SEQUENCE</scope>
    <source>
        <strain evidence="1">E1834</strain>
    </source>
</reference>
<protein>
    <submittedName>
        <fullName evidence="1">Uncharacterized protein</fullName>
    </submittedName>
</protein>
<sequence length="353" mass="40154">MAEKKQQIASAGFELVQSLHDNPDVLPPYNKKLVDKCAKQIIDLYNENVRSFMDLKSKTDGSNKENESQVFQLVRIRQVAIDQIKRCSCAYINERMKRIKNMRWKCGGQIPEKVKNNMSEHEQKWLKNYNEITFEFQNEFGKEDEENEGEEVNGGDGVNLFNYVDPPDKLMVKVRALKDSGQFETSDGITVVLAKGAVHLLPRQDCENLVRKGMCPSPPIRSTSSKCACFWKTLIVITAIITALFGVFVYLNEEFEPVVYRLPSPPSLKGPLKPNNYLRNAQMLLKGQILGPESLVVEKDGKKTVIYTGTWDGKLLKIVNGIVEKSLKIKPGKKTFACGIFYFKTIFPMMRVK</sequence>
<dbReference type="Proteomes" id="UP001497535">
    <property type="component" value="Unassembled WGS sequence"/>
</dbReference>
<evidence type="ECO:0000313" key="2">
    <source>
        <dbReference type="Proteomes" id="UP001497535"/>
    </source>
</evidence>
<keyword evidence="2" id="KW-1185">Reference proteome</keyword>
<gene>
    <name evidence="1" type="ORF">MENTE1834_LOCUS21943</name>
</gene>
<evidence type="ECO:0000313" key="1">
    <source>
        <dbReference type="EMBL" id="CAK5075165.1"/>
    </source>
</evidence>
<name>A0ACB0Z8A6_MELEN</name>
<dbReference type="EMBL" id="CAVMJV010000027">
    <property type="protein sequence ID" value="CAK5075165.1"/>
    <property type="molecule type" value="Genomic_DNA"/>
</dbReference>
<proteinExistence type="predicted"/>
<comment type="caution">
    <text evidence="1">The sequence shown here is derived from an EMBL/GenBank/DDBJ whole genome shotgun (WGS) entry which is preliminary data.</text>
</comment>